<evidence type="ECO:0000313" key="4">
    <source>
        <dbReference type="EMBL" id="QJI05110.1"/>
    </source>
</evidence>
<reference evidence="1" key="1">
    <citation type="submission" date="2020-03" db="EMBL/GenBank/DDBJ databases">
        <title>The deep terrestrial virosphere.</title>
        <authorList>
            <person name="Holmfeldt K."/>
            <person name="Nilsson E."/>
            <person name="Simone D."/>
            <person name="Lopez-Fernandez M."/>
            <person name="Wu X."/>
            <person name="de Brujin I."/>
            <person name="Lundin D."/>
            <person name="Andersson A."/>
            <person name="Bertilsson S."/>
            <person name="Dopson M."/>
        </authorList>
    </citation>
    <scope>NUCLEOTIDE SEQUENCE</scope>
    <source>
        <strain evidence="4">MM415A00133</strain>
        <strain evidence="2">MM415B00206</strain>
        <strain evidence="1">TM448A00125</strain>
        <strain evidence="3">TM448B00851</strain>
    </source>
</reference>
<dbReference type="EMBL" id="MT144665">
    <property type="protein sequence ID" value="QJH96854.1"/>
    <property type="molecule type" value="Genomic_DNA"/>
</dbReference>
<sequence>MTTLQLSVNKALEKIGTSNGTAPPKTQDRLDLTAHEYGVAAVGASYFDKAKNAAKKVLLDAIGESGASKLAKAKARVVANGSGEDVHVAGGQFYEIIAELKNGASYLDMDALKVDLLKKFKSDEIEALWAKHTKRRDPSVSFKVLDNNSE</sequence>
<evidence type="ECO:0000313" key="2">
    <source>
        <dbReference type="EMBL" id="QJA67521.1"/>
    </source>
</evidence>
<name>A0A6H1ZAN8_9ZZZZ</name>
<organism evidence="1">
    <name type="scientific">viral metagenome</name>
    <dbReference type="NCBI Taxonomy" id="1070528"/>
    <lineage>
        <taxon>unclassified sequences</taxon>
        <taxon>metagenomes</taxon>
        <taxon>organismal metagenomes</taxon>
    </lineage>
</organism>
<evidence type="ECO:0000313" key="1">
    <source>
        <dbReference type="EMBL" id="QJA44624.1"/>
    </source>
</evidence>
<dbReference type="AlphaFoldDB" id="A0A6H1ZAN8"/>
<dbReference type="EMBL" id="MT143978">
    <property type="protein sequence ID" value="QJA44624.1"/>
    <property type="molecule type" value="Genomic_DNA"/>
</dbReference>
<dbReference type="EMBL" id="MT145194">
    <property type="protein sequence ID" value="QJI05110.1"/>
    <property type="molecule type" value="Genomic_DNA"/>
</dbReference>
<accession>A0A6H1ZAN8</accession>
<proteinExistence type="predicted"/>
<evidence type="ECO:0000313" key="3">
    <source>
        <dbReference type="EMBL" id="QJH96854.1"/>
    </source>
</evidence>
<protein>
    <submittedName>
        <fullName evidence="1">Uncharacterized protein</fullName>
    </submittedName>
</protein>
<gene>
    <name evidence="4" type="ORF">MM415A00133_0053</name>
    <name evidence="2" type="ORF">MM415B00206_0038</name>
    <name evidence="1" type="ORF">TM448A00125_0020</name>
    <name evidence="3" type="ORF">TM448B00851_0015</name>
</gene>
<dbReference type="EMBL" id="MT141572">
    <property type="protein sequence ID" value="QJA67521.1"/>
    <property type="molecule type" value="Genomic_DNA"/>
</dbReference>